<dbReference type="EnsemblMetazoa" id="XM_022798908">
    <property type="protein sequence ID" value="XP_022654643"/>
    <property type="gene ID" value="LOC111247673"/>
</dbReference>
<dbReference type="PANTHER" id="PTHR13283:SF10">
    <property type="entry name" value="FERM DOMAIN-CONTAINING PROTEIN 8"/>
    <property type="match status" value="1"/>
</dbReference>
<evidence type="ECO:0000256" key="1">
    <source>
        <dbReference type="ARBA" id="ARBA00039547"/>
    </source>
</evidence>
<evidence type="ECO:0000313" key="4">
    <source>
        <dbReference type="EnsemblMetazoa" id="XP_022654643"/>
    </source>
</evidence>
<evidence type="ECO:0000259" key="3">
    <source>
        <dbReference type="PROSITE" id="PS50057"/>
    </source>
</evidence>
<dbReference type="InterPro" id="IPR035963">
    <property type="entry name" value="FERM_2"/>
</dbReference>
<dbReference type="InterPro" id="IPR019749">
    <property type="entry name" value="Band_41_domain"/>
</dbReference>
<dbReference type="GO" id="GO:0005886">
    <property type="term" value="C:plasma membrane"/>
    <property type="evidence" value="ECO:0007669"/>
    <property type="project" value="TreeGrafter"/>
</dbReference>
<feature type="domain" description="FERM" evidence="3">
    <location>
        <begin position="219"/>
        <end position="542"/>
    </location>
</feature>
<protein>
    <recommendedName>
        <fullName evidence="1">FERM domain-containing protein 8</fullName>
    </recommendedName>
</protein>
<dbReference type="PANTHER" id="PTHR13283">
    <property type="entry name" value="KREV INTERACTION TRAPPED 1-RELATED"/>
    <property type="match status" value="1"/>
</dbReference>
<name>A0A7M7JN58_VARDE</name>
<reference evidence="4" key="1">
    <citation type="submission" date="2021-01" db="UniProtKB">
        <authorList>
            <consortium name="EnsemblMetazoa"/>
        </authorList>
    </citation>
    <scope>IDENTIFICATION</scope>
</reference>
<dbReference type="OrthoDB" id="2142533at2759"/>
<dbReference type="KEGG" id="vde:111247673"/>
<dbReference type="InterPro" id="IPR011993">
    <property type="entry name" value="PH-like_dom_sf"/>
</dbReference>
<keyword evidence="5" id="KW-1185">Reference proteome</keyword>
<dbReference type="GO" id="GO:0009887">
    <property type="term" value="P:animal organ morphogenesis"/>
    <property type="evidence" value="ECO:0007669"/>
    <property type="project" value="UniProtKB-ARBA"/>
</dbReference>
<dbReference type="InterPro" id="IPR019748">
    <property type="entry name" value="FERM_central"/>
</dbReference>
<dbReference type="CDD" id="cd14473">
    <property type="entry name" value="FERM_B-lobe"/>
    <property type="match status" value="1"/>
</dbReference>
<evidence type="ECO:0000256" key="2">
    <source>
        <dbReference type="SAM" id="MobiDB-lite"/>
    </source>
</evidence>
<dbReference type="SMART" id="SM00295">
    <property type="entry name" value="B41"/>
    <property type="match status" value="1"/>
</dbReference>
<dbReference type="InterPro" id="IPR000299">
    <property type="entry name" value="FERM_domain"/>
</dbReference>
<dbReference type="CTD" id="43019"/>
<dbReference type="PROSITE" id="PS50057">
    <property type="entry name" value="FERM_3"/>
    <property type="match status" value="1"/>
</dbReference>
<feature type="compositionally biased region" description="Pro residues" evidence="2">
    <location>
        <begin position="125"/>
        <end position="137"/>
    </location>
</feature>
<dbReference type="GeneID" id="111247673"/>
<dbReference type="Proteomes" id="UP000594260">
    <property type="component" value="Unplaced"/>
</dbReference>
<evidence type="ECO:0000313" key="5">
    <source>
        <dbReference type="Proteomes" id="UP000594260"/>
    </source>
</evidence>
<accession>A0A7M7JN58</accession>
<feature type="compositionally biased region" description="Low complexity" evidence="2">
    <location>
        <begin position="138"/>
        <end position="180"/>
    </location>
</feature>
<dbReference type="GO" id="GO:0048731">
    <property type="term" value="P:system development"/>
    <property type="evidence" value="ECO:0007669"/>
    <property type="project" value="UniProtKB-ARBA"/>
</dbReference>
<organism evidence="4 5">
    <name type="scientific">Varroa destructor</name>
    <name type="common">Honeybee mite</name>
    <dbReference type="NCBI Taxonomy" id="109461"/>
    <lineage>
        <taxon>Eukaryota</taxon>
        <taxon>Metazoa</taxon>
        <taxon>Ecdysozoa</taxon>
        <taxon>Arthropoda</taxon>
        <taxon>Chelicerata</taxon>
        <taxon>Arachnida</taxon>
        <taxon>Acari</taxon>
        <taxon>Parasitiformes</taxon>
        <taxon>Mesostigmata</taxon>
        <taxon>Gamasina</taxon>
        <taxon>Dermanyssoidea</taxon>
        <taxon>Varroidae</taxon>
        <taxon>Varroa</taxon>
    </lineage>
</organism>
<dbReference type="InterPro" id="IPR014352">
    <property type="entry name" value="FERM/acyl-CoA-bd_prot_sf"/>
</dbReference>
<dbReference type="AlphaFoldDB" id="A0A7M7JN58"/>
<dbReference type="Gene3D" id="2.30.29.30">
    <property type="entry name" value="Pleckstrin-homology domain (PH domain)/Phosphotyrosine-binding domain (PTB)"/>
    <property type="match status" value="1"/>
</dbReference>
<feature type="compositionally biased region" description="Low complexity" evidence="2">
    <location>
        <begin position="188"/>
        <end position="197"/>
    </location>
</feature>
<dbReference type="Gene3D" id="3.10.20.90">
    <property type="entry name" value="Phosphatidylinositol 3-kinase Catalytic Subunit, Chain A, domain 1"/>
    <property type="match status" value="1"/>
</dbReference>
<dbReference type="RefSeq" id="XP_022654643.1">
    <property type="nucleotide sequence ID" value="XM_022798908.1"/>
</dbReference>
<dbReference type="Pfam" id="PF00373">
    <property type="entry name" value="FERM_M"/>
    <property type="match status" value="1"/>
</dbReference>
<dbReference type="InterPro" id="IPR051594">
    <property type="entry name" value="KRIT1/FRMD8"/>
</dbReference>
<dbReference type="Gene3D" id="1.20.80.10">
    <property type="match status" value="1"/>
</dbReference>
<proteinExistence type="predicted"/>
<dbReference type="SUPFAM" id="SSF47031">
    <property type="entry name" value="Second domain of FERM"/>
    <property type="match status" value="1"/>
</dbReference>
<feature type="region of interest" description="Disordered" evidence="2">
    <location>
        <begin position="119"/>
        <end position="212"/>
    </location>
</feature>
<dbReference type="InParanoid" id="A0A7M7JN58"/>
<sequence length="542" mass="59806">MNSVGYPGVANCEEYWSMRNNAALYGTVRRGVVGSSSLGSMTPSMTTMSSMAVEGYVQTLEPQPQPLGGILLQSQIQQQQLQHYHHHSEHQQQTLQLGNVVVGADIDIGGWCPAKHTPIRTQPVVPTPTPTQPPQLQPPQIGFASSSTTPLTSNNQQQQQQQSQIQPSSIQTQQQHTTLSNTTPGGDQSPQSQQQLPATPPPSSCSSSLAGSSKARGSQVCCVYLLNRTCLALQVESLSLITAGQILQQVADAPCEPGLGQDACLAFALWIANADFELQLEPGRAPLDVYKAWTALVQVYCKLPAPIVGEPKLILQRNVTLNEEEERRICQRNPAVLELLYHEARCNVLDGRYPVTEHIALRLAAFQAAIELDGQSACDVLASTDKAAHFLPSKHLRKRARVFGQSVEKKLVQEYRDLLICRSTDKASLMRDYLDVCRKLVFYGSAFFQGSLDSFFGSREVTVAINRRGLHMLTKDGRLEASYLFSVNQYPPLFSWDYGKPVQEGLEPCLYVTDGYLSSHQVFSKQAFLMDKMLMMLQPSKL</sequence>